<reference evidence="3" key="1">
    <citation type="journal article" date="2007" name="Plant Cell">
        <title>Dothideomycete-plant interactions illuminated by genome sequencing and EST analysis of the wheat pathogen Stagonospora nodorum.</title>
        <authorList>
            <person name="Hane J.K."/>
            <person name="Lowe R.G."/>
            <person name="Solomon P.S."/>
            <person name="Tan K.C."/>
            <person name="Schoch C.L."/>
            <person name="Spatafora J.W."/>
            <person name="Crous P.W."/>
            <person name="Kodira C."/>
            <person name="Birren B.W."/>
            <person name="Galagan J.E."/>
            <person name="Torriani S.F."/>
            <person name="McDonald B.A."/>
            <person name="Oliver R.P."/>
        </authorList>
    </citation>
    <scope>NUCLEOTIDE SEQUENCE [LARGE SCALE GENOMIC DNA]</scope>
    <source>
        <strain evidence="3">SN15 / ATCC MYA-4574 / FGSC 10173</strain>
    </source>
</reference>
<proteinExistence type="predicted"/>
<evidence type="ECO:0000256" key="1">
    <source>
        <dbReference type="SAM" id="MobiDB-lite"/>
    </source>
</evidence>
<accession>Q0UKJ4</accession>
<feature type="region of interest" description="Disordered" evidence="1">
    <location>
        <begin position="1"/>
        <end position="26"/>
    </location>
</feature>
<name>Q0UKJ4_PHANO</name>
<dbReference type="KEGG" id="pno:SNOG_07720"/>
<dbReference type="AlphaFoldDB" id="Q0UKJ4"/>
<protein>
    <submittedName>
        <fullName evidence="2">Uncharacterized protein</fullName>
    </submittedName>
</protein>
<dbReference type="Proteomes" id="UP000001055">
    <property type="component" value="Unassembled WGS sequence"/>
</dbReference>
<evidence type="ECO:0000313" key="3">
    <source>
        <dbReference type="Proteomes" id="UP000001055"/>
    </source>
</evidence>
<sequence length="67" mass="7394">MGSGIILKTRLPFRPNPEPPANNNVTVRNHCCRPKVQRDELIVHPTMSIAEIPDDSLTDNLMGQGST</sequence>
<dbReference type="InParanoid" id="Q0UKJ4"/>
<gene>
    <name evidence="2" type="ORF">SNOG_07720</name>
</gene>
<organism evidence="2 3">
    <name type="scientific">Phaeosphaeria nodorum (strain SN15 / ATCC MYA-4574 / FGSC 10173)</name>
    <name type="common">Glume blotch fungus</name>
    <name type="synonym">Parastagonospora nodorum</name>
    <dbReference type="NCBI Taxonomy" id="321614"/>
    <lineage>
        <taxon>Eukaryota</taxon>
        <taxon>Fungi</taxon>
        <taxon>Dikarya</taxon>
        <taxon>Ascomycota</taxon>
        <taxon>Pezizomycotina</taxon>
        <taxon>Dothideomycetes</taxon>
        <taxon>Pleosporomycetidae</taxon>
        <taxon>Pleosporales</taxon>
        <taxon>Pleosporineae</taxon>
        <taxon>Phaeosphaeriaceae</taxon>
        <taxon>Parastagonospora</taxon>
    </lineage>
</organism>
<dbReference type="EMBL" id="CH445335">
    <property type="protein sequence ID" value="EAT85186.1"/>
    <property type="molecule type" value="Genomic_DNA"/>
</dbReference>
<dbReference type="GeneID" id="5974944"/>
<evidence type="ECO:0000313" key="2">
    <source>
        <dbReference type="EMBL" id="EAT85186.1"/>
    </source>
</evidence>
<dbReference type="RefSeq" id="XP_001798051.1">
    <property type="nucleotide sequence ID" value="XM_001797999.1"/>
</dbReference>